<dbReference type="PATRIC" id="fig|1813736.3.peg.3338"/>
<keyword evidence="4" id="KW-0540">Nuclease</keyword>
<dbReference type="InterPro" id="IPR001214">
    <property type="entry name" value="SET_dom"/>
</dbReference>
<dbReference type="OrthoDB" id="9790349at2"/>
<dbReference type="SMART" id="SM00317">
    <property type="entry name" value="SET"/>
    <property type="match status" value="1"/>
</dbReference>
<dbReference type="PANTHER" id="PTHR45747">
    <property type="entry name" value="HISTONE-LYSINE N-METHYLTRANSFERASE E(Z)"/>
    <property type="match status" value="1"/>
</dbReference>
<dbReference type="STRING" id="1855912.LuPra_03136"/>
<keyword evidence="1" id="KW-0805">Transcription regulation</keyword>
<evidence type="ECO:0000313" key="5">
    <source>
        <dbReference type="Proteomes" id="UP000076079"/>
    </source>
</evidence>
<dbReference type="Proteomes" id="UP000076079">
    <property type="component" value="Chromosome"/>
</dbReference>
<protein>
    <submittedName>
        <fullName evidence="4">Putative restriction endonuclease</fullName>
    </submittedName>
</protein>
<keyword evidence="5" id="KW-1185">Reference proteome</keyword>
<dbReference type="PANTHER" id="PTHR45747:SF4">
    <property type="entry name" value="HISTONE-LYSINE N-METHYLTRANSFERASE E(Z)"/>
    <property type="match status" value="1"/>
</dbReference>
<gene>
    <name evidence="4" type="ORF">LuPra_03136</name>
</gene>
<evidence type="ECO:0000259" key="3">
    <source>
        <dbReference type="PROSITE" id="PS50280"/>
    </source>
</evidence>
<organism evidence="4 5">
    <name type="scientific">Luteitalea pratensis</name>
    <dbReference type="NCBI Taxonomy" id="1855912"/>
    <lineage>
        <taxon>Bacteria</taxon>
        <taxon>Pseudomonadati</taxon>
        <taxon>Acidobacteriota</taxon>
        <taxon>Vicinamibacteria</taxon>
        <taxon>Vicinamibacterales</taxon>
        <taxon>Vicinamibacteraceae</taxon>
        <taxon>Luteitalea</taxon>
    </lineage>
</organism>
<sequence>MAKRVTSRKGSTNGTAPHFDIAPLVIEGSRIKLRSRVAGQLVKLPDELPLPMIERRQSGVHGWGVFALERIPKNKRIIYYAGQLVPARESHDREVAYLEKGCIWCFELSNRWAVDAMYGGNVARYINHACKPNCYSHIVDGIIWIRAGRTIEAGEELSYDYYTGGTAEIPCQCRPNCRGMI</sequence>
<reference evidence="5" key="2">
    <citation type="submission" date="2016-04" db="EMBL/GenBank/DDBJ databases">
        <title>First Complete Genome Sequence of a Subdivision 6 Acidobacterium.</title>
        <authorList>
            <person name="Huang S."/>
            <person name="Vieira S."/>
            <person name="Bunk B."/>
            <person name="Riedel T."/>
            <person name="Sproeer C."/>
            <person name="Overmann J."/>
        </authorList>
    </citation>
    <scope>NUCLEOTIDE SEQUENCE [LARGE SCALE GENOMIC DNA]</scope>
    <source>
        <strain evidence="5">DSM 100886 HEG_-6_39</strain>
    </source>
</reference>
<name>A0A143PQ15_LUTPR</name>
<proteinExistence type="predicted"/>
<accession>A0A143PQ15</accession>
<feature type="domain" description="SET" evidence="3">
    <location>
        <begin position="51"/>
        <end position="162"/>
    </location>
</feature>
<dbReference type="InterPro" id="IPR045318">
    <property type="entry name" value="EZH1/2-like"/>
</dbReference>
<keyword evidence="2" id="KW-0804">Transcription</keyword>
<dbReference type="AlphaFoldDB" id="A0A143PQ15"/>
<keyword evidence="4" id="KW-0378">Hydrolase</keyword>
<dbReference type="GO" id="GO:0003682">
    <property type="term" value="F:chromatin binding"/>
    <property type="evidence" value="ECO:0007669"/>
    <property type="project" value="TreeGrafter"/>
</dbReference>
<reference evidence="4 5" key="1">
    <citation type="journal article" date="2016" name="Genome Announc.">
        <title>First Complete Genome Sequence of a Subdivision 6 Acidobacterium Strain.</title>
        <authorList>
            <person name="Huang S."/>
            <person name="Vieira S."/>
            <person name="Bunk B."/>
            <person name="Riedel T."/>
            <person name="Sproer C."/>
            <person name="Overmann J."/>
        </authorList>
    </citation>
    <scope>NUCLEOTIDE SEQUENCE [LARGE SCALE GENOMIC DNA]</scope>
    <source>
        <strain evidence="5">DSM 100886 HEG_-6_39</strain>
    </source>
</reference>
<evidence type="ECO:0000256" key="2">
    <source>
        <dbReference type="ARBA" id="ARBA00023163"/>
    </source>
</evidence>
<dbReference type="EMBL" id="CP015136">
    <property type="protein sequence ID" value="AMY09909.1"/>
    <property type="molecule type" value="Genomic_DNA"/>
</dbReference>
<keyword evidence="4" id="KW-0255">Endonuclease</keyword>
<dbReference type="GO" id="GO:0046976">
    <property type="term" value="F:histone H3K27 methyltransferase activity"/>
    <property type="evidence" value="ECO:0007669"/>
    <property type="project" value="TreeGrafter"/>
</dbReference>
<dbReference type="SUPFAM" id="SSF82199">
    <property type="entry name" value="SET domain"/>
    <property type="match status" value="1"/>
</dbReference>
<dbReference type="GO" id="GO:0004519">
    <property type="term" value="F:endonuclease activity"/>
    <property type="evidence" value="ECO:0007669"/>
    <property type="project" value="UniProtKB-KW"/>
</dbReference>
<dbReference type="RefSeq" id="WP_110171610.1">
    <property type="nucleotide sequence ID" value="NZ_CP015136.1"/>
</dbReference>
<dbReference type="InterPro" id="IPR046341">
    <property type="entry name" value="SET_dom_sf"/>
</dbReference>
<dbReference type="PROSITE" id="PS50280">
    <property type="entry name" value="SET"/>
    <property type="match status" value="1"/>
</dbReference>
<dbReference type="KEGG" id="abac:LuPra_03136"/>
<evidence type="ECO:0000313" key="4">
    <source>
        <dbReference type="EMBL" id="AMY09909.1"/>
    </source>
</evidence>
<dbReference type="Pfam" id="PF00856">
    <property type="entry name" value="SET"/>
    <property type="match status" value="1"/>
</dbReference>
<evidence type="ECO:0000256" key="1">
    <source>
        <dbReference type="ARBA" id="ARBA00023015"/>
    </source>
</evidence>
<dbReference type="Gene3D" id="2.170.270.10">
    <property type="entry name" value="SET domain"/>
    <property type="match status" value="1"/>
</dbReference>
<dbReference type="GO" id="GO:0031507">
    <property type="term" value="P:heterochromatin formation"/>
    <property type="evidence" value="ECO:0007669"/>
    <property type="project" value="TreeGrafter"/>
</dbReference>